<sequence length="565" mass="66867">MLRKVPYGESDFKKIIKENFLFVDKSKYIETLEDDASYQFFIRPRRFGKSLFLSMLSNYYDVNNKDEFEEIFGELYIGKNPTPKKTSYFVLILDFANISTNQDKENLIKSFDIKVVEAVNDFLIRYKELLSNEKTENNFNDAISAISHLSLKLAGSDNKILVLIDEYDNFANDLITSNEKLYYDVISSQGYIRTFYKNLKSLTSTIIDRIFMTGVSPILLDDLTSGFNITKNLTLDRRYNEMLGFTDEELRSLIDEIQINNFNKEMLISDMKQYYNGYLFCEENDIRVFNPNMVLYFLDNLIRNKKYPKNMLDLNIKTDYKKLESLAFNFKDEETIESILTNEEVEVNLVERFNLEYMYENKENFISLLFYMGMLTIKEAFLGSLTLRIPNIAMKEIYWEYFRRKLSETNNLNIDSVKVNRAIKEMAVSGKCNLLIEYLEEFLYNLSNRDLIKFDEKNIKVILLSIFMSNVYVANSEYEVEEGYIDVLLTKNKAYEESIKYEWMIELKYIKEKDKNTFEEVKKQGLEQLEGYSSSRKLSYSYDLNNMKKLLIVVIGKKEIEWILE</sequence>
<dbReference type="EMBL" id="WOFV02000095">
    <property type="protein sequence ID" value="NAS19713.1"/>
    <property type="molecule type" value="Genomic_DNA"/>
</dbReference>
<dbReference type="RefSeq" id="WP_161424891.1">
    <property type="nucleotide sequence ID" value="NZ_BKBC01000119.1"/>
</dbReference>
<accession>A0A512TT83</accession>
<dbReference type="InterPro" id="IPR012547">
    <property type="entry name" value="PDDEXK_9"/>
</dbReference>
<evidence type="ECO:0000313" key="5">
    <source>
        <dbReference type="Proteomes" id="UP000474042"/>
    </source>
</evidence>
<dbReference type="Pfam" id="PF09820">
    <property type="entry name" value="AAA-ATPase_like"/>
    <property type="match status" value="1"/>
</dbReference>
<protein>
    <submittedName>
        <fullName evidence="3">AAA family ATPase</fullName>
    </submittedName>
</protein>
<dbReference type="InterPro" id="IPR018631">
    <property type="entry name" value="AAA-ATPase-like_dom"/>
</dbReference>
<evidence type="ECO:0000313" key="2">
    <source>
        <dbReference type="EMBL" id="GEQ23452.1"/>
    </source>
</evidence>
<evidence type="ECO:0000313" key="4">
    <source>
        <dbReference type="Proteomes" id="UP000321089"/>
    </source>
</evidence>
<name>A0A512TT83_CLOBU</name>
<reference evidence="3 5" key="2">
    <citation type="submission" date="2020-01" db="EMBL/GenBank/DDBJ databases">
        <title>Genome sequence of a 1,3-propanediol producer, Clostridium butyricum S3.</title>
        <authorList>
            <person name="Zhou J."/>
        </authorList>
    </citation>
    <scope>NUCLEOTIDE SEQUENCE [LARGE SCALE GENOMIC DNA]</scope>
    <source>
        <strain evidence="3 5">S3</strain>
    </source>
</reference>
<dbReference type="PANTHER" id="PTHR34825">
    <property type="entry name" value="CONSERVED PROTEIN, WITH A WEAK D-GALACTARATE DEHYDRATASE/ALTRONATE HYDROLASE DOMAIN"/>
    <property type="match status" value="1"/>
</dbReference>
<proteinExistence type="predicted"/>
<dbReference type="Pfam" id="PF08011">
    <property type="entry name" value="PDDEXK_9"/>
    <property type="match status" value="1"/>
</dbReference>
<reference evidence="2 4" key="1">
    <citation type="submission" date="2019-07" db="EMBL/GenBank/DDBJ databases">
        <title>Whole genome shotgun sequence of Clostridium butyricum NBRC 3858.</title>
        <authorList>
            <person name="Hosoyama A."/>
            <person name="Uohara A."/>
            <person name="Ohji S."/>
            <person name="Ichikawa N."/>
        </authorList>
    </citation>
    <scope>NUCLEOTIDE SEQUENCE [LARGE SCALE GENOMIC DNA]</scope>
    <source>
        <strain evidence="2 4">NBRC 3858</strain>
    </source>
</reference>
<evidence type="ECO:0000259" key="1">
    <source>
        <dbReference type="Pfam" id="PF09820"/>
    </source>
</evidence>
<evidence type="ECO:0000313" key="3">
    <source>
        <dbReference type="EMBL" id="NAS19713.1"/>
    </source>
</evidence>
<dbReference type="PANTHER" id="PTHR34825:SF2">
    <property type="entry name" value="AAA-ATPASE-LIKE DOMAIN-CONTAINING PROTEIN"/>
    <property type="match status" value="1"/>
</dbReference>
<comment type="caution">
    <text evidence="2">The sequence shown here is derived from an EMBL/GenBank/DDBJ whole genome shotgun (WGS) entry which is preliminary data.</text>
</comment>
<dbReference type="Proteomes" id="UP000474042">
    <property type="component" value="Unassembled WGS sequence"/>
</dbReference>
<organism evidence="2 4">
    <name type="scientific">Clostridium butyricum</name>
    <dbReference type="NCBI Taxonomy" id="1492"/>
    <lineage>
        <taxon>Bacteria</taxon>
        <taxon>Bacillati</taxon>
        <taxon>Bacillota</taxon>
        <taxon>Clostridia</taxon>
        <taxon>Eubacteriales</taxon>
        <taxon>Clostridiaceae</taxon>
        <taxon>Clostridium</taxon>
    </lineage>
</organism>
<gene>
    <name evidence="2" type="ORF">CBU02nite_39580</name>
    <name evidence="3" type="ORF">GND98_018165</name>
</gene>
<dbReference type="EMBL" id="BKBC01000119">
    <property type="protein sequence ID" value="GEQ23452.1"/>
    <property type="molecule type" value="Genomic_DNA"/>
</dbReference>
<dbReference type="AlphaFoldDB" id="A0A512TT83"/>
<feature type="domain" description="AAA-ATPase-like" evidence="1">
    <location>
        <begin position="6"/>
        <end position="224"/>
    </location>
</feature>
<dbReference type="Proteomes" id="UP000321089">
    <property type="component" value="Unassembled WGS sequence"/>
</dbReference>